<gene>
    <name evidence="2" type="ORF">ACFSUS_06235</name>
</gene>
<evidence type="ECO:0000313" key="2">
    <source>
        <dbReference type="EMBL" id="MFD2570225.1"/>
    </source>
</evidence>
<sequence length="272" mass="30569">MEAHEKSLIDNQIISLREGIKAKYRQYHLTNQDRYPEFDYNTNRANYEPLRDSFDEEFYNVRGYDRETSTISIPSINTLALLFTNDSYMPGKKILNTCRSYAEGPTQFVASPEVPVSVLPQQSAQAKFVNRRLAGRLMGVLILGVLLYIGLRVFAPVASGLVIIRPAHWSIVPQELIIEGKVTDAEIVWMVVHPTISPTYYVQPPSKVQDNGSWIGVIYVGGPNHGPDSLIYQIQAVVNPTKELHSGEVLSSWPEAELSSQIVEVIRGPKRN</sequence>
<keyword evidence="3" id="KW-1185">Reference proteome</keyword>
<evidence type="ECO:0000313" key="3">
    <source>
        <dbReference type="Proteomes" id="UP001597469"/>
    </source>
</evidence>
<keyword evidence="1" id="KW-1133">Transmembrane helix</keyword>
<protein>
    <submittedName>
        <fullName evidence="2">Uncharacterized protein</fullName>
    </submittedName>
</protein>
<evidence type="ECO:0000256" key="1">
    <source>
        <dbReference type="SAM" id="Phobius"/>
    </source>
</evidence>
<keyword evidence="1" id="KW-0812">Transmembrane</keyword>
<dbReference type="RefSeq" id="WP_381520638.1">
    <property type="nucleotide sequence ID" value="NZ_JBHULN010000003.1"/>
</dbReference>
<accession>A0ABW5LZJ8</accession>
<comment type="caution">
    <text evidence="2">The sequence shown here is derived from an EMBL/GenBank/DDBJ whole genome shotgun (WGS) entry which is preliminary data.</text>
</comment>
<proteinExistence type="predicted"/>
<reference evidence="3" key="1">
    <citation type="journal article" date="2019" name="Int. J. Syst. Evol. Microbiol.">
        <title>The Global Catalogue of Microorganisms (GCM) 10K type strain sequencing project: providing services to taxonomists for standard genome sequencing and annotation.</title>
        <authorList>
            <consortium name="The Broad Institute Genomics Platform"/>
            <consortium name="The Broad Institute Genome Sequencing Center for Infectious Disease"/>
            <person name="Wu L."/>
            <person name="Ma J."/>
        </authorList>
    </citation>
    <scope>NUCLEOTIDE SEQUENCE [LARGE SCALE GENOMIC DNA]</scope>
    <source>
        <strain evidence="3">KCTC 42805</strain>
    </source>
</reference>
<feature type="transmembrane region" description="Helical" evidence="1">
    <location>
        <begin position="137"/>
        <end position="164"/>
    </location>
</feature>
<organism evidence="2 3">
    <name type="scientific">Spirosoma soli</name>
    <dbReference type="NCBI Taxonomy" id="1770529"/>
    <lineage>
        <taxon>Bacteria</taxon>
        <taxon>Pseudomonadati</taxon>
        <taxon>Bacteroidota</taxon>
        <taxon>Cytophagia</taxon>
        <taxon>Cytophagales</taxon>
        <taxon>Cytophagaceae</taxon>
        <taxon>Spirosoma</taxon>
    </lineage>
</organism>
<dbReference type="EMBL" id="JBHULN010000003">
    <property type="protein sequence ID" value="MFD2570225.1"/>
    <property type="molecule type" value="Genomic_DNA"/>
</dbReference>
<dbReference type="Proteomes" id="UP001597469">
    <property type="component" value="Unassembled WGS sequence"/>
</dbReference>
<name>A0ABW5LZJ8_9BACT</name>
<keyword evidence="1" id="KW-0472">Membrane</keyword>